<keyword evidence="1" id="KW-1185">Reference proteome</keyword>
<dbReference type="Proteomes" id="UP000887574">
    <property type="component" value="Unplaced"/>
</dbReference>
<evidence type="ECO:0000313" key="2">
    <source>
        <dbReference type="WBParaSite" id="jg22502"/>
    </source>
</evidence>
<proteinExistence type="predicted"/>
<dbReference type="AlphaFoldDB" id="A0A915DQ97"/>
<protein>
    <submittedName>
        <fullName evidence="2">Uncharacterized protein</fullName>
    </submittedName>
</protein>
<dbReference type="WBParaSite" id="jg22502">
    <property type="protein sequence ID" value="jg22502"/>
    <property type="gene ID" value="jg22502"/>
</dbReference>
<evidence type="ECO:0000313" key="1">
    <source>
        <dbReference type="Proteomes" id="UP000887574"/>
    </source>
</evidence>
<accession>A0A915DQ97</accession>
<sequence length="222" mass="25425">MVESLIQQKRAVETYFGRHERAIEGLSAREWRLLKQLIDLSQPADAFTRDVCKNYFHLGLQIATWRMLLKEVESAEVLELAEEKNILVRKIESRFRMLEYDKYELLTRSLFLDPRFKNRCVADGNEFRGTTNNVGSDKTPLKTSCSNTPCLNVSALDCQLPAQILCLLSSVISVTGRMEQLVGRIRRMRLQTPGSKLRDISDALLLALLSQSEYIPDRSTVE</sequence>
<reference evidence="2" key="1">
    <citation type="submission" date="2022-11" db="UniProtKB">
        <authorList>
            <consortium name="WormBaseParasite"/>
        </authorList>
    </citation>
    <scope>IDENTIFICATION</scope>
</reference>
<organism evidence="1 2">
    <name type="scientific">Ditylenchus dipsaci</name>
    <dbReference type="NCBI Taxonomy" id="166011"/>
    <lineage>
        <taxon>Eukaryota</taxon>
        <taxon>Metazoa</taxon>
        <taxon>Ecdysozoa</taxon>
        <taxon>Nematoda</taxon>
        <taxon>Chromadorea</taxon>
        <taxon>Rhabditida</taxon>
        <taxon>Tylenchina</taxon>
        <taxon>Tylenchomorpha</taxon>
        <taxon>Sphaerularioidea</taxon>
        <taxon>Anguinidae</taxon>
        <taxon>Anguininae</taxon>
        <taxon>Ditylenchus</taxon>
    </lineage>
</organism>
<name>A0A915DQ97_9BILA</name>